<reference evidence="1 2" key="1">
    <citation type="submission" date="2019-03" db="EMBL/GenBank/DDBJ databases">
        <title>Single cell metagenomics reveals metabolic interactions within the superorganism composed of flagellate Streblomastix strix and complex community of Bacteroidetes bacteria on its surface.</title>
        <authorList>
            <person name="Treitli S.C."/>
            <person name="Kolisko M."/>
            <person name="Husnik F."/>
            <person name="Keeling P."/>
            <person name="Hampl V."/>
        </authorList>
    </citation>
    <scope>NUCLEOTIDE SEQUENCE [LARGE SCALE GENOMIC DNA]</scope>
    <source>
        <strain evidence="1">ST1C</strain>
    </source>
</reference>
<dbReference type="InterPro" id="IPR011989">
    <property type="entry name" value="ARM-like"/>
</dbReference>
<evidence type="ECO:0000313" key="2">
    <source>
        <dbReference type="Proteomes" id="UP000324800"/>
    </source>
</evidence>
<dbReference type="Gene3D" id="1.25.10.10">
    <property type="entry name" value="Leucine-rich Repeat Variant"/>
    <property type="match status" value="1"/>
</dbReference>
<name>A0A5J4WH42_9EUKA</name>
<dbReference type="GO" id="GO:0003676">
    <property type="term" value="F:nucleic acid binding"/>
    <property type="evidence" value="ECO:0007669"/>
    <property type="project" value="InterPro"/>
</dbReference>
<protein>
    <recommendedName>
        <fullName evidence="3">RRM domain-containing protein</fullName>
    </recommendedName>
</protein>
<evidence type="ECO:0008006" key="3">
    <source>
        <dbReference type="Google" id="ProtNLM"/>
    </source>
</evidence>
<proteinExistence type="predicted"/>
<dbReference type="Proteomes" id="UP000324800">
    <property type="component" value="Unassembled WGS sequence"/>
</dbReference>
<dbReference type="SUPFAM" id="SSF48371">
    <property type="entry name" value="ARM repeat"/>
    <property type="match status" value="1"/>
</dbReference>
<comment type="caution">
    <text evidence="1">The sequence shown here is derived from an EMBL/GenBank/DDBJ whole genome shotgun (WGS) entry which is preliminary data.</text>
</comment>
<dbReference type="SUPFAM" id="SSF54928">
    <property type="entry name" value="RNA-binding domain, RBD"/>
    <property type="match status" value="1"/>
</dbReference>
<gene>
    <name evidence="1" type="ORF">EZS28_010135</name>
</gene>
<dbReference type="InterPro" id="IPR035979">
    <property type="entry name" value="RBD_domain_sf"/>
</dbReference>
<dbReference type="InterPro" id="IPR016024">
    <property type="entry name" value="ARM-type_fold"/>
</dbReference>
<dbReference type="AlphaFoldDB" id="A0A5J4WH42"/>
<dbReference type="EMBL" id="SNRW01001968">
    <property type="protein sequence ID" value="KAA6394340.1"/>
    <property type="molecule type" value="Genomic_DNA"/>
</dbReference>
<sequence>MIVSRQVRCLSRHKDSSNGENAAIIGGISSETESDELESFLKKFGTLNYLWMEEPNGNESRQAQVFFESPEQTLSRLLEHTNSKVRIGACTIMCCILSCAYEKEEPWKVHPYYNELSKDGVIFLLNNHCLQNGDNDLMKTEAAVMLSLLVRKQELDPKMRSDLIYQLKRKITNEKESKFNDEQAIILLQGLAFVESNISEIVQGNFIETLAQLSSQSDEQTSFRSLELLLLIASNGQTEILQNVKNAINDSLIFLDLIGDSNVIFDEMIIKIEMKWNSNIEQLDSI</sequence>
<evidence type="ECO:0000313" key="1">
    <source>
        <dbReference type="EMBL" id="KAA6394340.1"/>
    </source>
</evidence>
<organism evidence="1 2">
    <name type="scientific">Streblomastix strix</name>
    <dbReference type="NCBI Taxonomy" id="222440"/>
    <lineage>
        <taxon>Eukaryota</taxon>
        <taxon>Metamonada</taxon>
        <taxon>Preaxostyla</taxon>
        <taxon>Oxymonadida</taxon>
        <taxon>Streblomastigidae</taxon>
        <taxon>Streblomastix</taxon>
    </lineage>
</organism>
<accession>A0A5J4WH42</accession>